<feature type="transmembrane region" description="Helical" evidence="14">
    <location>
        <begin position="501"/>
        <end position="527"/>
    </location>
</feature>
<feature type="domain" description="G-protein coupled receptors family 1 profile" evidence="15">
    <location>
        <begin position="404"/>
        <end position="626"/>
    </location>
</feature>
<dbReference type="GO" id="GO:0004930">
    <property type="term" value="F:G protein-coupled receptor activity"/>
    <property type="evidence" value="ECO:0007669"/>
    <property type="project" value="InterPro"/>
</dbReference>
<dbReference type="Pfam" id="PF12180">
    <property type="entry name" value="EABR"/>
    <property type="match status" value="1"/>
</dbReference>
<reference evidence="16 17" key="1">
    <citation type="journal article" date="2012" name="Nature">
        <title>The genomic landscape of species divergence in Ficedula flycatchers.</title>
        <authorList>
            <person name="Ellegren H."/>
            <person name="Smeds L."/>
            <person name="Burri R."/>
            <person name="Olason P.I."/>
            <person name="Backstrom N."/>
            <person name="Kawakami T."/>
            <person name="Kunstner A."/>
            <person name="Makinen H."/>
            <person name="Nadachowska-Brzyska K."/>
            <person name="Qvarnstrom A."/>
            <person name="Uebbing S."/>
            <person name="Wolf J.B."/>
        </authorList>
    </citation>
    <scope>NUCLEOTIDE SEQUENCE [LARGE SCALE GENOMIC DNA]</scope>
</reference>
<dbReference type="PROSITE" id="PS50262">
    <property type="entry name" value="G_PROTEIN_RECEP_F1_2"/>
    <property type="match status" value="1"/>
</dbReference>
<dbReference type="FunFam" id="1.20.5.1180:FF:000002">
    <property type="entry name" value="Centrosomal protein of 55 kDa"/>
    <property type="match status" value="1"/>
</dbReference>
<evidence type="ECO:0000256" key="9">
    <source>
        <dbReference type="ARBA" id="ARBA00023136"/>
    </source>
</evidence>
<comment type="function">
    <text evidence="11">Plays a role in mitotic exit and cytokinesis. Recruits PDCD6IP and TSG101 to midbody during cytokinesis. Required for successful completion of cytokinesis. Not required for microtubule nucleation. Plays a role in the development of the brain and kidney.</text>
</comment>
<dbReference type="GO" id="GO:0051896">
    <property type="term" value="P:regulation of phosphatidylinositol 3-kinase/protein kinase B signal transduction"/>
    <property type="evidence" value="ECO:0007669"/>
    <property type="project" value="InterPro"/>
</dbReference>
<evidence type="ECO:0000256" key="8">
    <source>
        <dbReference type="ARBA" id="ARBA00023054"/>
    </source>
</evidence>
<evidence type="ECO:0000313" key="16">
    <source>
        <dbReference type="Ensembl" id="ENSFALP00000032346.1"/>
    </source>
</evidence>
<evidence type="ECO:0000256" key="4">
    <source>
        <dbReference type="ARBA" id="ARBA00004626"/>
    </source>
</evidence>
<evidence type="ECO:0000259" key="15">
    <source>
        <dbReference type="PROSITE" id="PS50262"/>
    </source>
</evidence>
<proteinExistence type="predicted"/>
<evidence type="ECO:0000256" key="14">
    <source>
        <dbReference type="SAM" id="Phobius"/>
    </source>
</evidence>
<dbReference type="Gene3D" id="1.20.1070.10">
    <property type="entry name" value="Rhodopsin 7-helix transmembrane proteins"/>
    <property type="match status" value="1"/>
</dbReference>
<keyword evidence="10" id="KW-0206">Cytoskeleton</keyword>
<dbReference type="CDD" id="cd00637">
    <property type="entry name" value="7tm_classA_rhodopsin-like"/>
    <property type="match status" value="1"/>
</dbReference>
<keyword evidence="6 14" id="KW-0812">Transmembrane</keyword>
<feature type="transmembrane region" description="Helical" evidence="14">
    <location>
        <begin position="608"/>
        <end position="630"/>
    </location>
</feature>
<dbReference type="InterPro" id="IPR017452">
    <property type="entry name" value="GPCR_Rhodpsn_7TM"/>
</dbReference>
<evidence type="ECO:0000256" key="10">
    <source>
        <dbReference type="ARBA" id="ARBA00023212"/>
    </source>
</evidence>
<keyword evidence="7 14" id="KW-1133">Transmembrane helix</keyword>
<dbReference type="Gene3D" id="1.20.5.1180">
    <property type="entry name" value="Geminin coiled-coil domain"/>
    <property type="match status" value="1"/>
</dbReference>
<keyword evidence="17" id="KW-1185">Reference proteome</keyword>
<dbReference type="PANTHER" id="PTHR31838">
    <property type="entry name" value="CENTROSOMAL PROTEIN OF 55 KDA"/>
    <property type="match status" value="1"/>
</dbReference>
<evidence type="ECO:0000256" key="5">
    <source>
        <dbReference type="ARBA" id="ARBA00022490"/>
    </source>
</evidence>
<evidence type="ECO:0000313" key="17">
    <source>
        <dbReference type="Proteomes" id="UP000016665"/>
    </source>
</evidence>
<dbReference type="PANTHER" id="PTHR31838:SF1">
    <property type="entry name" value="CENTROSOMAL PROTEIN OF 55 KDA"/>
    <property type="match status" value="1"/>
</dbReference>
<organism evidence="16 17">
    <name type="scientific">Ficedula albicollis</name>
    <name type="common">Collared flycatcher</name>
    <name type="synonym">Muscicapa albicollis</name>
    <dbReference type="NCBI Taxonomy" id="59894"/>
    <lineage>
        <taxon>Eukaryota</taxon>
        <taxon>Metazoa</taxon>
        <taxon>Chordata</taxon>
        <taxon>Craniata</taxon>
        <taxon>Vertebrata</taxon>
        <taxon>Euteleostomi</taxon>
        <taxon>Archelosauria</taxon>
        <taxon>Archosauria</taxon>
        <taxon>Dinosauria</taxon>
        <taxon>Saurischia</taxon>
        <taxon>Theropoda</taxon>
        <taxon>Coelurosauria</taxon>
        <taxon>Aves</taxon>
        <taxon>Neognathae</taxon>
        <taxon>Neoaves</taxon>
        <taxon>Telluraves</taxon>
        <taxon>Australaves</taxon>
        <taxon>Passeriformes</taxon>
        <taxon>Muscicapidae</taxon>
        <taxon>Ficedula</taxon>
    </lineage>
</organism>
<keyword evidence="9 14" id="KW-0472">Membrane</keyword>
<sequence>MEEVATGKGKVTDPERSGLLQKILSLEKEKEKYNHLLGEKDREIQNLKDKLRSKTKNSEVSLLQNQLEEKVKEAERRERLLCSLSEEINRLKCNLSAVMEKCSDLENKASSSSQASQEAATDSTEIERQLKDALEKNQQWLLYDQQREAYVRGLLGRIFELEQKAEIVSQQESKSNSEGHHQEEKQEYYDKLLLTAKSNPKAERRTITQLRSELDELKKTYEETQGEMMTLSALLQSQRVAEMKTQENENKMKEKVQRLKQENEAIKEQLREEKEKSEDLLCQVQLLRKSLLRQEAEHTRITLLEQQIQICTTDLENGKLDRQNLKHELNHVLKELRKAKEKITRLEPLEPPLLQSNLMETEHVSSHLCCSQAQDFVHRGQNVTALRIGESSALAFIFLLSLAGNVWGICLLVRRHRRLCAANCLVLNLFCADLLFITAMPFIGVVRWTESWVLGDVVCHLLFYVVSLSGAVIILSLTAVSLERVVSIARLRHAAFRRRKVLVAALLLIWGFAALFTLPLCCFFTVVRLSAPAGQDMHICTLDWPSSAGETVWDTTFAVVFFLIPGFIIVISYSKILQITKASRRSLNAGLAYSEHHQIRVSQQDYKLFRSLFLLMISFFIMWSPIIGTLKGMEQVQKPLPEEVTVNSHICLSLPDNYLKSELCRTLDFVYAIPGHIGHYVIVLHARGGGKKAKYVILIPAGKILLSSLLCLSKIWTI</sequence>
<dbReference type="SUPFAM" id="SSF81321">
    <property type="entry name" value="Family A G protein-coupled receptor-like"/>
    <property type="match status" value="1"/>
</dbReference>
<dbReference type="Pfam" id="PF00001">
    <property type="entry name" value="7tm_1"/>
    <property type="match status" value="1"/>
</dbReference>
<reference evidence="16" key="3">
    <citation type="submission" date="2025-09" db="UniProtKB">
        <authorList>
            <consortium name="Ensembl"/>
        </authorList>
    </citation>
    <scope>IDENTIFICATION</scope>
</reference>
<dbReference type="PRINTS" id="PR00237">
    <property type="entry name" value="GPCRRHODOPSN"/>
</dbReference>
<dbReference type="InterPro" id="IPR022008">
    <property type="entry name" value="EABR"/>
</dbReference>
<feature type="coiled-coil region" evidence="13">
    <location>
        <begin position="23"/>
        <end position="108"/>
    </location>
</feature>
<comment type="subcellular location">
    <subcellularLocation>
        <location evidence="4">Cleavage furrow</location>
    </subcellularLocation>
    <subcellularLocation>
        <location evidence="1">Cytoplasm</location>
        <location evidence="1">Cytoskeleton</location>
        <location evidence="1">Microtubule organizing center</location>
        <location evidence="1">Centrosome</location>
        <location evidence="1">Centriole</location>
    </subcellularLocation>
    <subcellularLocation>
        <location evidence="2">Membrane</location>
    </subcellularLocation>
    <subcellularLocation>
        <location evidence="3">Midbody</location>
        <location evidence="3">Midbody ring</location>
    </subcellularLocation>
</comment>
<dbReference type="InterPro" id="IPR038926">
    <property type="entry name" value="CEP55"/>
</dbReference>
<dbReference type="Ensembl" id="ENSFALT00000035306.1">
    <property type="protein sequence ID" value="ENSFALP00000032346.1"/>
    <property type="gene ID" value="ENSFALG00000026956.1"/>
</dbReference>
<feature type="transmembrane region" description="Helical" evidence="14">
    <location>
        <begin position="557"/>
        <end position="577"/>
    </location>
</feature>
<feature type="transmembrane region" description="Helical" evidence="14">
    <location>
        <begin position="393"/>
        <end position="413"/>
    </location>
</feature>
<dbReference type="GO" id="GO:0000281">
    <property type="term" value="P:mitotic cytokinesis"/>
    <property type="evidence" value="ECO:0007669"/>
    <property type="project" value="InterPro"/>
</dbReference>
<dbReference type="GO" id="GO:0005814">
    <property type="term" value="C:centriole"/>
    <property type="evidence" value="ECO:0007669"/>
    <property type="project" value="UniProtKB-SubCell"/>
</dbReference>
<dbReference type="GO" id="GO:0090543">
    <property type="term" value="C:Flemming body"/>
    <property type="evidence" value="ECO:0007669"/>
    <property type="project" value="UniProtKB-SubCell"/>
</dbReference>
<feature type="coiled-coil region" evidence="13">
    <location>
        <begin position="315"/>
        <end position="346"/>
    </location>
</feature>
<evidence type="ECO:0000256" key="2">
    <source>
        <dbReference type="ARBA" id="ARBA00004370"/>
    </source>
</evidence>
<evidence type="ECO:0000256" key="6">
    <source>
        <dbReference type="ARBA" id="ARBA00022692"/>
    </source>
</evidence>
<evidence type="ECO:0000256" key="1">
    <source>
        <dbReference type="ARBA" id="ARBA00004114"/>
    </source>
</evidence>
<dbReference type="GO" id="GO:0032154">
    <property type="term" value="C:cleavage furrow"/>
    <property type="evidence" value="ECO:0007669"/>
    <property type="project" value="UniProtKB-SubCell"/>
</dbReference>
<dbReference type="GeneTree" id="ENSGT00510000047961"/>
<dbReference type="Proteomes" id="UP000016665">
    <property type="component" value="Chromosome 6"/>
</dbReference>
<evidence type="ECO:0000256" key="11">
    <source>
        <dbReference type="ARBA" id="ARBA00055531"/>
    </source>
</evidence>
<evidence type="ECO:0000256" key="7">
    <source>
        <dbReference type="ARBA" id="ARBA00022989"/>
    </source>
</evidence>
<feature type="transmembrane region" description="Helical" evidence="14">
    <location>
        <begin position="425"/>
        <end position="449"/>
    </location>
</feature>
<accession>A0A803WBJ0</accession>
<gene>
    <name evidence="16" type="primary">CEP55</name>
</gene>
<evidence type="ECO:0000256" key="3">
    <source>
        <dbReference type="ARBA" id="ARBA00004476"/>
    </source>
</evidence>
<name>A0A803WBJ0_FICAL</name>
<dbReference type="InterPro" id="IPR000276">
    <property type="entry name" value="GPCR_Rhodpsn"/>
</dbReference>
<dbReference type="AlphaFoldDB" id="A0A803WBJ0"/>
<dbReference type="GO" id="GO:0045184">
    <property type="term" value="P:establishment of protein localization"/>
    <property type="evidence" value="ECO:0007669"/>
    <property type="project" value="TreeGrafter"/>
</dbReference>
<feature type="transmembrane region" description="Helical" evidence="14">
    <location>
        <begin position="461"/>
        <end position="480"/>
    </location>
</feature>
<protein>
    <recommendedName>
        <fullName evidence="12">Centrosomal protein of 55 kDa</fullName>
    </recommendedName>
</protein>
<evidence type="ECO:0000256" key="12">
    <source>
        <dbReference type="ARBA" id="ARBA00069787"/>
    </source>
</evidence>
<feature type="coiled-coil region" evidence="13">
    <location>
        <begin position="207"/>
        <end position="290"/>
    </location>
</feature>
<keyword evidence="8 13" id="KW-0175">Coiled coil</keyword>
<evidence type="ECO:0000256" key="13">
    <source>
        <dbReference type="SAM" id="Coils"/>
    </source>
</evidence>
<reference evidence="16" key="2">
    <citation type="submission" date="2025-08" db="UniProtKB">
        <authorList>
            <consortium name="Ensembl"/>
        </authorList>
    </citation>
    <scope>IDENTIFICATION</scope>
</reference>
<keyword evidence="5" id="KW-0963">Cytoplasm</keyword>